<gene>
    <name evidence="2" type="ORF">EB796_012083</name>
</gene>
<proteinExistence type="predicted"/>
<sequence length="90" mass="10140">MVIESDSGDSKIQLDDKTEGLHNADMRRLSNSSIEVQTTKDDQLGIRHPKAILFLVLWYIFSSLTLFLNKYIVDMQQGDAGLLGEVSRVL</sequence>
<organism evidence="2 3">
    <name type="scientific">Bugula neritina</name>
    <name type="common">Brown bryozoan</name>
    <name type="synonym">Sertularia neritina</name>
    <dbReference type="NCBI Taxonomy" id="10212"/>
    <lineage>
        <taxon>Eukaryota</taxon>
        <taxon>Metazoa</taxon>
        <taxon>Spiralia</taxon>
        <taxon>Lophotrochozoa</taxon>
        <taxon>Bryozoa</taxon>
        <taxon>Gymnolaemata</taxon>
        <taxon>Cheilostomatida</taxon>
        <taxon>Flustrina</taxon>
        <taxon>Buguloidea</taxon>
        <taxon>Bugulidae</taxon>
        <taxon>Bugula</taxon>
    </lineage>
</organism>
<feature type="transmembrane region" description="Helical" evidence="1">
    <location>
        <begin position="51"/>
        <end position="68"/>
    </location>
</feature>
<evidence type="ECO:0000256" key="1">
    <source>
        <dbReference type="SAM" id="Phobius"/>
    </source>
</evidence>
<evidence type="ECO:0000313" key="3">
    <source>
        <dbReference type="Proteomes" id="UP000593567"/>
    </source>
</evidence>
<accession>A0A7J7JTC6</accession>
<dbReference type="Proteomes" id="UP000593567">
    <property type="component" value="Unassembled WGS sequence"/>
</dbReference>
<keyword evidence="3" id="KW-1185">Reference proteome</keyword>
<reference evidence="2" key="1">
    <citation type="submission" date="2020-06" db="EMBL/GenBank/DDBJ databases">
        <title>Draft genome of Bugula neritina, a colonial animal packing powerful symbionts and potential medicines.</title>
        <authorList>
            <person name="Rayko M."/>
        </authorList>
    </citation>
    <scope>NUCLEOTIDE SEQUENCE [LARGE SCALE GENOMIC DNA]</scope>
    <source>
        <strain evidence="2">Kwan_BN1</strain>
    </source>
</reference>
<keyword evidence="1" id="KW-0472">Membrane</keyword>
<comment type="caution">
    <text evidence="2">The sequence shown here is derived from an EMBL/GenBank/DDBJ whole genome shotgun (WGS) entry which is preliminary data.</text>
</comment>
<dbReference type="OrthoDB" id="5547497at2759"/>
<keyword evidence="1" id="KW-0812">Transmembrane</keyword>
<protein>
    <submittedName>
        <fullName evidence="2">Uncharacterized protein</fullName>
    </submittedName>
</protein>
<evidence type="ECO:0000313" key="2">
    <source>
        <dbReference type="EMBL" id="KAF6029619.1"/>
    </source>
</evidence>
<dbReference type="AlphaFoldDB" id="A0A7J7JTC6"/>
<keyword evidence="1" id="KW-1133">Transmembrane helix</keyword>
<name>A0A7J7JTC6_BUGNE</name>
<dbReference type="EMBL" id="VXIV02001802">
    <property type="protein sequence ID" value="KAF6029619.1"/>
    <property type="molecule type" value="Genomic_DNA"/>
</dbReference>